<dbReference type="STRING" id="316056.RPC_1751"/>
<dbReference type="GO" id="GO:0050626">
    <property type="term" value="F:trimethylamine-N-oxide reductase (cytochrome c) activity"/>
    <property type="evidence" value="ECO:0007669"/>
    <property type="project" value="UniProtKB-EC"/>
</dbReference>
<evidence type="ECO:0000259" key="16">
    <source>
        <dbReference type="Pfam" id="PF01568"/>
    </source>
</evidence>
<evidence type="ECO:0000256" key="2">
    <source>
        <dbReference type="ARBA" id="ARBA00010312"/>
    </source>
</evidence>
<dbReference type="Pfam" id="PF00384">
    <property type="entry name" value="Molybdopterin"/>
    <property type="match status" value="1"/>
</dbReference>
<evidence type="ECO:0000259" key="15">
    <source>
        <dbReference type="Pfam" id="PF00384"/>
    </source>
</evidence>
<feature type="domain" description="Molybdopterin oxidoreductase N-terminal" evidence="17">
    <location>
        <begin position="52"/>
        <end position="92"/>
    </location>
</feature>
<evidence type="ECO:0000256" key="4">
    <source>
        <dbReference type="ARBA" id="ARBA00022505"/>
    </source>
</evidence>
<dbReference type="Pfam" id="PF01568">
    <property type="entry name" value="Molydop_binding"/>
    <property type="match status" value="1"/>
</dbReference>
<evidence type="ECO:0000256" key="13">
    <source>
        <dbReference type="ARBA" id="ARBA00068174"/>
    </source>
</evidence>
<dbReference type="FunFam" id="3.40.228.10:FF:000003">
    <property type="entry name" value="Biotin sulfoxide reductase 2"/>
    <property type="match status" value="1"/>
</dbReference>
<dbReference type="FunFam" id="2.40.40.20:FF:000009">
    <property type="entry name" value="Biotin sulfoxide reductase 2"/>
    <property type="match status" value="1"/>
</dbReference>
<feature type="binding site" evidence="14">
    <location>
        <position position="480"/>
    </location>
    <ligand>
        <name>Mo-bis(molybdopterin guanine dinucleotide)</name>
        <dbReference type="ChEBI" id="CHEBI:60539"/>
    </ligand>
</feature>
<feature type="binding site" evidence="14">
    <location>
        <position position="158"/>
    </location>
    <ligand>
        <name>Mo-bis(molybdopterin guanine dinucleotide)</name>
        <dbReference type="ChEBI" id="CHEBI:60539"/>
    </ligand>
</feature>
<dbReference type="PANTHER" id="PTHR43742:SF10">
    <property type="entry name" value="TRIMETHYLAMINE-N-OXIDE REDUCTASE 2"/>
    <property type="match status" value="1"/>
</dbReference>
<dbReference type="InterPro" id="IPR006657">
    <property type="entry name" value="MoPterin_dinucl-bd_dom"/>
</dbReference>
<feature type="binding site" evidence="14">
    <location>
        <position position="523"/>
    </location>
    <ligand>
        <name>Mo-bis(molybdopterin guanine dinucleotide)</name>
        <dbReference type="ChEBI" id="CHEBI:60539"/>
    </ligand>
</feature>
<feature type="binding site" evidence="14">
    <location>
        <position position="780"/>
    </location>
    <ligand>
        <name>Mo-bis(molybdopterin guanine dinucleotide)</name>
        <dbReference type="ChEBI" id="CHEBI:60539"/>
    </ligand>
</feature>
<reference evidence="18" key="1">
    <citation type="submission" date="2006-03" db="EMBL/GenBank/DDBJ databases">
        <title>Complete sequence of Rhodopseudomonas palustris BisB18.</title>
        <authorList>
            <consortium name="US DOE Joint Genome Institute"/>
            <person name="Copeland A."/>
            <person name="Lucas S."/>
            <person name="Lapidus A."/>
            <person name="Barry K."/>
            <person name="Detter J.C."/>
            <person name="Glavina del Rio T."/>
            <person name="Hammon N."/>
            <person name="Israni S."/>
            <person name="Dalin E."/>
            <person name="Tice H."/>
            <person name="Pitluck S."/>
            <person name="Chain P."/>
            <person name="Malfatti S."/>
            <person name="Shin M."/>
            <person name="Vergez L."/>
            <person name="Schmutz J."/>
            <person name="Larimer F."/>
            <person name="Land M."/>
            <person name="Hauser L."/>
            <person name="Pelletier D.A."/>
            <person name="Kyrpides N."/>
            <person name="Anderson I."/>
            <person name="Oda Y."/>
            <person name="Harwood C.S."/>
            <person name="Richardson P."/>
        </authorList>
    </citation>
    <scope>NUCLEOTIDE SEQUENCE [LARGE SCALE GENOMIC DNA]</scope>
    <source>
        <strain evidence="18">BisB18</strain>
    </source>
</reference>
<dbReference type="GO" id="GO:0030288">
    <property type="term" value="C:outer membrane-bounded periplasmic space"/>
    <property type="evidence" value="ECO:0007669"/>
    <property type="project" value="TreeGrafter"/>
</dbReference>
<feature type="domain" description="Molybdopterin dinucleotide-binding" evidence="16">
    <location>
        <begin position="680"/>
        <end position="799"/>
    </location>
</feature>
<keyword evidence="8 18" id="KW-0560">Oxidoreductase</keyword>
<comment type="cofactor">
    <cofactor evidence="14">
        <name>Mo-bis(molybdopterin guanine dinucleotide)</name>
        <dbReference type="ChEBI" id="CHEBI:60539"/>
    </cofactor>
    <text evidence="14">Binds 1 molybdenum-bis(molybdopterin guanine dinucleotide) (Mo-bis-MGD) cofactor per subunit.</text>
</comment>
<dbReference type="eggNOG" id="COG0243">
    <property type="taxonomic scope" value="Bacteria"/>
</dbReference>
<dbReference type="InterPro" id="IPR041954">
    <property type="entry name" value="CT_DMSOR/BSOR/TMAOR"/>
</dbReference>
<feature type="binding site" evidence="14">
    <location>
        <position position="368"/>
    </location>
    <ligand>
        <name>Mo-bis(molybdopterin guanine dinucleotide)</name>
        <dbReference type="ChEBI" id="CHEBI:60539"/>
    </ligand>
</feature>
<comment type="similarity">
    <text evidence="2">Belongs to the prokaryotic molybdopterin-containing oxidoreductase family.</text>
</comment>
<keyword evidence="5 14" id="KW-0479">Metal-binding</keyword>
<comment type="function">
    <text evidence="11">Catalyzes the reduction of dimethyl sulfoxide (DMSO) and trimethylamine N-oxide (TMAO) to dimethyl sulfide (DMS) and trimethylamine, respectively. The terminal DMSO reductase can also use various sulfoxides and N-oxide compounds as terminal electron acceptor in addition to DMSO and TMAO.</text>
</comment>
<feature type="binding site" evidence="14">
    <location>
        <position position="553"/>
    </location>
    <ligand>
        <name>Mo-bis(molybdopterin guanine dinucleotide)</name>
        <dbReference type="ChEBI" id="CHEBI:60539"/>
    </ligand>
</feature>
<dbReference type="OrthoDB" id="9759518at2"/>
<dbReference type="InterPro" id="IPR006311">
    <property type="entry name" value="TAT_signal"/>
</dbReference>
<gene>
    <name evidence="18" type="ordered locus">RPC_1751</name>
</gene>
<dbReference type="InterPro" id="IPR009010">
    <property type="entry name" value="Asp_de-COase-like_dom_sf"/>
</dbReference>
<dbReference type="HOGENOM" id="CLU_000422_13_3_5"/>
<dbReference type="NCBIfam" id="NF011682">
    <property type="entry name" value="PRK15102.1"/>
    <property type="match status" value="1"/>
</dbReference>
<dbReference type="Pfam" id="PF18364">
    <property type="entry name" value="Molybdopterin_N"/>
    <property type="match status" value="1"/>
</dbReference>
<feature type="binding site" evidence="14">
    <location>
        <position position="476"/>
    </location>
    <ligand>
        <name>Mo-bis(molybdopterin guanine dinucleotide)</name>
        <dbReference type="ChEBI" id="CHEBI:60539"/>
    </ligand>
</feature>
<dbReference type="SUPFAM" id="SSF50692">
    <property type="entry name" value="ADC-like"/>
    <property type="match status" value="1"/>
</dbReference>
<dbReference type="Gene3D" id="3.40.228.10">
    <property type="entry name" value="Dimethylsulfoxide Reductase, domain 2"/>
    <property type="match status" value="1"/>
</dbReference>
<evidence type="ECO:0000256" key="9">
    <source>
        <dbReference type="ARBA" id="ARBA00049407"/>
    </source>
</evidence>
<sequence>MTIQSIDQFSKTLSRRSVLNGGAALAALGIFGPSLLAQGARAAGVPDGEVLTGSHWGAFRAKVEGGRITSLKPWEKDPAPSHQLPGVLDSVYSPTRIKYPMVRRAFLEKGAAAERDSRGSGDFVRVTWDQALDLVAKEMQRVDKTYGPAATYAGSYGWKSPGRLHNCRSLLRRLMNVKGSFVSSSGDYSTGAAQIIMPHVVGSLEVYEQQTVWPVVVENTELMVFWGCDPAVTNQIGWLVPDHGAYEGLNALKAKGTKVICIDPIRTKTCETMSAEWIAPRPQTDVAMMLGIAHTLYTEKLHNVKFLKTYTTGFDKFLPYLTGEKDGTPKTAEWAAAICEIPADTIRDLARRFAKGRTMLAAGWSMQRQHHGEQAHWMLVTLAAMLGQIGLPGGGFGFSYHYSNGGAPAADAPALTGITDGGKEKAGAPWLSTGGASSIPVARVVDMLLNPGKEFDFNGTKGKYPDVKLVYWAGGNPFVHHQDRNRMVAAWSKVETFIVQDFQWTPTARHADIVLPVTTAFERNDIETIGDYAGVGILAMKKVVDPVYESRNDYDIFAALAERCGKGKEFTEGKTEMDWIKSFYEAALTQAKAKKYPMPEFDEFWNGAGVVEFPVTVGKSYVRYAKFREDPLLEPLGTPTGKFEIFSRNIEKMGYDDCGPHPMWMEPAERLGGPTAKFPLHIATSHPASRLHSQLCGTKLRETYQVAGHEPCLINPKDAEARGIKDGDVVRVFNDRGQILAGAKVTENARPGVIRVNEGGWYDPAEPGKKGTLCRYGDVNVLTMDIGTSKLAQGNCGHTVIGNVEKYTGPAVTVGVFTAPAGAA</sequence>
<comment type="subcellular location">
    <subcellularLocation>
        <location evidence="1">Periplasm</location>
    </subcellularLocation>
</comment>
<dbReference type="Gene3D" id="3.90.55.10">
    <property type="entry name" value="Dimethylsulfoxide Reductase, domain 3"/>
    <property type="match status" value="1"/>
</dbReference>
<dbReference type="AlphaFoldDB" id="Q217X6"/>
<protein>
    <recommendedName>
        <fullName evidence="13">Dimethyl sulfoxide/trimethylamine N-oxide reductase</fullName>
        <ecNumber evidence="3">1.7.2.3</ecNumber>
        <ecNumber evidence="12">1.8.5.3</ecNumber>
    </recommendedName>
</protein>
<dbReference type="RefSeq" id="WP_011472214.1">
    <property type="nucleotide sequence ID" value="NC_007925.1"/>
</dbReference>
<dbReference type="GO" id="GO:0009055">
    <property type="term" value="F:electron transfer activity"/>
    <property type="evidence" value="ECO:0007669"/>
    <property type="project" value="TreeGrafter"/>
</dbReference>
<dbReference type="CDD" id="cd02793">
    <property type="entry name" value="MopB_CT_DMSOR-BSOR-TMAOR"/>
    <property type="match status" value="1"/>
</dbReference>
<dbReference type="InterPro" id="IPR041460">
    <property type="entry name" value="Molybdopterin_N"/>
</dbReference>
<dbReference type="Gene3D" id="2.40.40.20">
    <property type="match status" value="1"/>
</dbReference>
<dbReference type="EC" id="1.7.2.3" evidence="3"/>
<dbReference type="InterPro" id="IPR006656">
    <property type="entry name" value="Mopterin_OxRdtase"/>
</dbReference>
<evidence type="ECO:0000256" key="14">
    <source>
        <dbReference type="PIRSR" id="PIRSR606658-1"/>
    </source>
</evidence>
<evidence type="ECO:0000256" key="10">
    <source>
        <dbReference type="ARBA" id="ARBA00050606"/>
    </source>
</evidence>
<dbReference type="GO" id="GO:0030151">
    <property type="term" value="F:molybdenum ion binding"/>
    <property type="evidence" value="ECO:0007669"/>
    <property type="project" value="TreeGrafter"/>
</dbReference>
<dbReference type="InterPro" id="IPR006655">
    <property type="entry name" value="Mopterin_OxRdtase_prok_CS"/>
</dbReference>
<comment type="catalytic activity">
    <reaction evidence="9">
        <text>trimethylamine + 2 Fe(III)-[cytochrome c] + H2O = trimethylamine N-oxide + 2 Fe(II)-[cytochrome c] + 3 H(+)</text>
        <dbReference type="Rhea" id="RHEA:24236"/>
        <dbReference type="Rhea" id="RHEA-COMP:10350"/>
        <dbReference type="Rhea" id="RHEA-COMP:14399"/>
        <dbReference type="ChEBI" id="CHEBI:15377"/>
        <dbReference type="ChEBI" id="CHEBI:15378"/>
        <dbReference type="ChEBI" id="CHEBI:15724"/>
        <dbReference type="ChEBI" id="CHEBI:29033"/>
        <dbReference type="ChEBI" id="CHEBI:29034"/>
        <dbReference type="ChEBI" id="CHEBI:58389"/>
        <dbReference type="EC" id="1.7.2.3"/>
    </reaction>
</comment>
<dbReference type="CDD" id="cd02769">
    <property type="entry name" value="MopB_DMSOR-BSOR-TMAOR"/>
    <property type="match status" value="1"/>
</dbReference>
<evidence type="ECO:0000256" key="1">
    <source>
        <dbReference type="ARBA" id="ARBA00004418"/>
    </source>
</evidence>
<evidence type="ECO:0000256" key="12">
    <source>
        <dbReference type="ARBA" id="ARBA00066451"/>
    </source>
</evidence>
<dbReference type="Gene3D" id="3.40.50.740">
    <property type="match status" value="1"/>
</dbReference>
<evidence type="ECO:0000256" key="3">
    <source>
        <dbReference type="ARBA" id="ARBA00011885"/>
    </source>
</evidence>
<evidence type="ECO:0000256" key="5">
    <source>
        <dbReference type="ARBA" id="ARBA00022723"/>
    </source>
</evidence>
<proteinExistence type="inferred from homology"/>
<accession>Q217X6</accession>
<evidence type="ECO:0000259" key="17">
    <source>
        <dbReference type="Pfam" id="PF18364"/>
    </source>
</evidence>
<dbReference type="InterPro" id="IPR050612">
    <property type="entry name" value="Prok_Mopterin_Oxidored"/>
</dbReference>
<dbReference type="GO" id="GO:0009061">
    <property type="term" value="P:anaerobic respiration"/>
    <property type="evidence" value="ECO:0007669"/>
    <property type="project" value="TreeGrafter"/>
</dbReference>
<dbReference type="SUPFAM" id="SSF53706">
    <property type="entry name" value="Formate dehydrogenase/DMSO reductase, domains 1-3"/>
    <property type="match status" value="1"/>
</dbReference>
<name>Q217X6_RHOPB</name>
<dbReference type="InterPro" id="IPR006658">
    <property type="entry name" value="BisC"/>
</dbReference>
<dbReference type="EC" id="1.8.5.3" evidence="12"/>
<dbReference type="PROSITE" id="PS00932">
    <property type="entry name" value="MOLYBDOPTERIN_PROK_3"/>
    <property type="match status" value="1"/>
</dbReference>
<keyword evidence="6" id="KW-0732">Signal</keyword>
<evidence type="ECO:0000256" key="6">
    <source>
        <dbReference type="ARBA" id="ARBA00022729"/>
    </source>
</evidence>
<evidence type="ECO:0000256" key="7">
    <source>
        <dbReference type="ARBA" id="ARBA00022764"/>
    </source>
</evidence>
<dbReference type="NCBIfam" id="TIGR00509">
    <property type="entry name" value="bisC_fam"/>
    <property type="match status" value="1"/>
</dbReference>
<dbReference type="KEGG" id="rpc:RPC_1751"/>
<dbReference type="PROSITE" id="PS51318">
    <property type="entry name" value="TAT"/>
    <property type="match status" value="1"/>
</dbReference>
<comment type="catalytic activity">
    <reaction evidence="10">
        <text>dimethyl sulfide + a menaquinone + H2O = dimethyl sulfoxide + a menaquinol</text>
        <dbReference type="Rhea" id="RHEA:28494"/>
        <dbReference type="Rhea" id="RHEA-COMP:9537"/>
        <dbReference type="Rhea" id="RHEA-COMP:9539"/>
        <dbReference type="ChEBI" id="CHEBI:15377"/>
        <dbReference type="ChEBI" id="CHEBI:16374"/>
        <dbReference type="ChEBI" id="CHEBI:17437"/>
        <dbReference type="ChEBI" id="CHEBI:18151"/>
        <dbReference type="ChEBI" id="CHEBI:28262"/>
        <dbReference type="EC" id="1.8.5.3"/>
    </reaction>
</comment>
<organism evidence="18">
    <name type="scientific">Rhodopseudomonas palustris (strain BisB18)</name>
    <dbReference type="NCBI Taxonomy" id="316056"/>
    <lineage>
        <taxon>Bacteria</taxon>
        <taxon>Pseudomonadati</taxon>
        <taxon>Pseudomonadota</taxon>
        <taxon>Alphaproteobacteria</taxon>
        <taxon>Hyphomicrobiales</taxon>
        <taxon>Nitrobacteraceae</taxon>
        <taxon>Rhodopseudomonas</taxon>
    </lineage>
</organism>
<evidence type="ECO:0000256" key="11">
    <source>
        <dbReference type="ARBA" id="ARBA00056722"/>
    </source>
</evidence>
<keyword evidence="7" id="KW-0574">Periplasm</keyword>
<keyword evidence="4 14" id="KW-0500">Molybdenum</keyword>
<dbReference type="GO" id="GO:0043546">
    <property type="term" value="F:molybdopterin cofactor binding"/>
    <property type="evidence" value="ECO:0007669"/>
    <property type="project" value="InterPro"/>
</dbReference>
<dbReference type="PROSITE" id="PS00490">
    <property type="entry name" value="MOLYBDOPTERIN_PROK_2"/>
    <property type="match status" value="1"/>
</dbReference>
<feature type="domain" description="Molybdopterin oxidoreductase" evidence="15">
    <location>
        <begin position="96"/>
        <end position="563"/>
    </location>
</feature>
<evidence type="ECO:0000313" key="18">
    <source>
        <dbReference type="EMBL" id="ABD87310.1"/>
    </source>
</evidence>
<dbReference type="PANTHER" id="PTHR43742">
    <property type="entry name" value="TRIMETHYLAMINE-N-OXIDE REDUCTASE"/>
    <property type="match status" value="1"/>
</dbReference>
<evidence type="ECO:0000256" key="8">
    <source>
        <dbReference type="ARBA" id="ARBA00023002"/>
    </source>
</evidence>
<dbReference type="EMBL" id="CP000301">
    <property type="protein sequence ID" value="ABD87310.1"/>
    <property type="molecule type" value="Genomic_DNA"/>
</dbReference>